<keyword evidence="2" id="KW-1277">Toxin-antitoxin system</keyword>
<proteinExistence type="inferred from homology"/>
<organism evidence="3 4">
    <name type="scientific">Zavarzinia aquatilis</name>
    <dbReference type="NCBI Taxonomy" id="2211142"/>
    <lineage>
        <taxon>Bacteria</taxon>
        <taxon>Pseudomonadati</taxon>
        <taxon>Pseudomonadota</taxon>
        <taxon>Alphaproteobacteria</taxon>
        <taxon>Rhodospirillales</taxon>
        <taxon>Zavarziniaceae</taxon>
        <taxon>Zavarzinia</taxon>
    </lineage>
</organism>
<dbReference type="CDD" id="cd22231">
    <property type="entry name" value="RHH_NikR_HicB-like"/>
    <property type="match status" value="1"/>
</dbReference>
<dbReference type="InterPro" id="IPR022789">
    <property type="entry name" value="ParD"/>
</dbReference>
<evidence type="ECO:0000256" key="2">
    <source>
        <dbReference type="ARBA" id="ARBA00022649"/>
    </source>
</evidence>
<dbReference type="PANTHER" id="PTHR36582">
    <property type="entry name" value="ANTITOXIN PARD"/>
    <property type="match status" value="1"/>
</dbReference>
<keyword evidence="4" id="KW-1185">Reference proteome</keyword>
<dbReference type="Pfam" id="PF03693">
    <property type="entry name" value="ParD_antitoxin"/>
    <property type="match status" value="1"/>
</dbReference>
<dbReference type="RefSeq" id="WP_109907658.1">
    <property type="nucleotide sequence ID" value="NZ_QGLE01000013.1"/>
</dbReference>
<dbReference type="InterPro" id="IPR010985">
    <property type="entry name" value="Ribbon_hlx_hlx"/>
</dbReference>
<comment type="similarity">
    <text evidence="1">Belongs to the ParD antitoxin family.</text>
</comment>
<accession>A0A317DW40</accession>
<dbReference type="EMBL" id="QGLE01000013">
    <property type="protein sequence ID" value="PWR18612.1"/>
    <property type="molecule type" value="Genomic_DNA"/>
</dbReference>
<evidence type="ECO:0000313" key="3">
    <source>
        <dbReference type="EMBL" id="PWR18612.1"/>
    </source>
</evidence>
<name>A0A317DW40_9PROT</name>
<dbReference type="PANTHER" id="PTHR36582:SF2">
    <property type="entry name" value="ANTITOXIN PARD"/>
    <property type="match status" value="1"/>
</dbReference>
<sequence>MPSSYTIGKHFEDFIREQVATGRYASASEVIRDALRLLEEREARKAAFEKAIEDSLADVEAGRVIDADEVFDRLLAQLEALPAGTEGA</sequence>
<dbReference type="Proteomes" id="UP000245461">
    <property type="component" value="Unassembled WGS sequence"/>
</dbReference>
<dbReference type="SUPFAM" id="SSF47598">
    <property type="entry name" value="Ribbon-helix-helix"/>
    <property type="match status" value="1"/>
</dbReference>
<dbReference type="NCBIfam" id="TIGR02606">
    <property type="entry name" value="antidote_CC2985"/>
    <property type="match status" value="1"/>
</dbReference>
<dbReference type="AlphaFoldDB" id="A0A317DW40"/>
<gene>
    <name evidence="3" type="ORF">DKG74_18470</name>
</gene>
<dbReference type="Gene3D" id="6.10.10.120">
    <property type="entry name" value="Antitoxin ParD1-like"/>
    <property type="match status" value="1"/>
</dbReference>
<reference evidence="3 4" key="1">
    <citation type="submission" date="2018-05" db="EMBL/GenBank/DDBJ databases">
        <title>Zavarzinia sp. HR-AS.</title>
        <authorList>
            <person name="Lee Y."/>
            <person name="Jeon C.O."/>
        </authorList>
    </citation>
    <scope>NUCLEOTIDE SEQUENCE [LARGE SCALE GENOMIC DNA]</scope>
    <source>
        <strain evidence="3 4">HR-AS</strain>
    </source>
</reference>
<evidence type="ECO:0000256" key="1">
    <source>
        <dbReference type="ARBA" id="ARBA00008580"/>
    </source>
</evidence>
<comment type="caution">
    <text evidence="3">The sequence shown here is derived from an EMBL/GenBank/DDBJ whole genome shotgun (WGS) entry which is preliminary data.</text>
</comment>
<evidence type="ECO:0000313" key="4">
    <source>
        <dbReference type="Proteomes" id="UP000245461"/>
    </source>
</evidence>
<dbReference type="GO" id="GO:0006355">
    <property type="term" value="P:regulation of DNA-templated transcription"/>
    <property type="evidence" value="ECO:0007669"/>
    <property type="project" value="InterPro"/>
</dbReference>
<protein>
    <submittedName>
        <fullName evidence="3">Type II toxin-antitoxin system ParD family antitoxin</fullName>
    </submittedName>
</protein>
<dbReference type="InterPro" id="IPR038296">
    <property type="entry name" value="ParD_sf"/>
</dbReference>
<dbReference type="OrthoDB" id="9815501at2"/>